<gene>
    <name evidence="5" type="ORF">TGAM01_v200425</name>
</gene>
<keyword evidence="6" id="KW-1185">Reference proteome</keyword>
<evidence type="ECO:0000256" key="3">
    <source>
        <dbReference type="ARBA" id="ARBA00022694"/>
    </source>
</evidence>
<organism evidence="5 6">
    <name type="scientific">Trichoderma gamsii</name>
    <dbReference type="NCBI Taxonomy" id="398673"/>
    <lineage>
        <taxon>Eukaryota</taxon>
        <taxon>Fungi</taxon>
        <taxon>Dikarya</taxon>
        <taxon>Ascomycota</taxon>
        <taxon>Pezizomycotina</taxon>
        <taxon>Sordariomycetes</taxon>
        <taxon>Hypocreomycetidae</taxon>
        <taxon>Hypocreales</taxon>
        <taxon>Hypocreaceae</taxon>
        <taxon>Trichoderma</taxon>
    </lineage>
</organism>
<comment type="subcellular location">
    <subcellularLocation>
        <location evidence="1">Nucleus</location>
    </subcellularLocation>
</comment>
<dbReference type="GeneID" id="29983182"/>
<sequence length="434" mass="46879">MRVLAVLLPLEGPPVRLKVIITAAVVSPLIFFTFFFSLSPIPLSSTPAIACATAAAAAAAAAGGTDAPTTSRFAKLNNLDTELIDLIDLHSYIASNIINPTITRINQPRLSPARNALLGNDEKNTKPIHHFASPTMLYDLNIAWSPATTTERLLQTLTTASSLGYATVALNHTLELPFPANPTTPFPSLPASSSDSKLPHVLHRATLPLADPAASNYRLPSLVSVYDLLAIRPLTEKAFQNACLTLDIPIISLDMAQHFPFYFRPKPCMAAVSRGVRFEICYSQALAADPRGRANFISNATNLIRATRGRGIIISSEAKNAFGLRAPADVVNLFNVWGLQSEKAMEGLRTIPRSVVVNEGMKRDGFRGVINIVQVVKKNLVEGDQTDDQSSATDQPGKKKNQKRKNGGEDGQPISRREAKKMKLAARAAASDKK</sequence>
<feature type="compositionally biased region" description="Low complexity" evidence="4">
    <location>
        <begin position="425"/>
        <end position="434"/>
    </location>
</feature>
<dbReference type="RefSeq" id="XP_018663505.1">
    <property type="nucleotide sequence ID" value="XM_018803099.1"/>
</dbReference>
<dbReference type="GO" id="GO:0003723">
    <property type="term" value="F:RNA binding"/>
    <property type="evidence" value="ECO:0007669"/>
    <property type="project" value="TreeGrafter"/>
</dbReference>
<dbReference type="STRING" id="398673.A0A2P5A3A5"/>
<evidence type="ECO:0000313" key="6">
    <source>
        <dbReference type="Proteomes" id="UP000054821"/>
    </source>
</evidence>
<evidence type="ECO:0000256" key="4">
    <source>
        <dbReference type="SAM" id="MobiDB-lite"/>
    </source>
</evidence>
<dbReference type="GO" id="GO:0005655">
    <property type="term" value="C:nucleolar ribonuclease P complex"/>
    <property type="evidence" value="ECO:0007669"/>
    <property type="project" value="TreeGrafter"/>
</dbReference>
<dbReference type="Gene3D" id="3.20.20.140">
    <property type="entry name" value="Metal-dependent hydrolases"/>
    <property type="match status" value="1"/>
</dbReference>
<dbReference type="Proteomes" id="UP000054821">
    <property type="component" value="Unassembled WGS sequence"/>
</dbReference>
<dbReference type="Pfam" id="PF01876">
    <property type="entry name" value="RNase_P_p30"/>
    <property type="match status" value="1"/>
</dbReference>
<dbReference type="EMBL" id="JPDN02000001">
    <property type="protein sequence ID" value="PON31005.1"/>
    <property type="molecule type" value="Genomic_DNA"/>
</dbReference>
<comment type="caution">
    <text evidence="5">The sequence shown here is derived from an EMBL/GenBank/DDBJ whole genome shotgun (WGS) entry which is preliminary data.</text>
</comment>
<reference evidence="5 6" key="1">
    <citation type="journal article" date="2016" name="Genome Announc.">
        <title>Draft Whole-Genome Sequence of Trichoderma gamsii T6085, a Promising Biocontrol Agent of Fusarium Head Blight on Wheat.</title>
        <authorList>
            <person name="Baroncelli R."/>
            <person name="Zapparata A."/>
            <person name="Piaggeschi G."/>
            <person name="Sarrocco S."/>
            <person name="Vannacci G."/>
        </authorList>
    </citation>
    <scope>NUCLEOTIDE SEQUENCE [LARGE SCALE GENOMIC DNA]</scope>
    <source>
        <strain evidence="5 6">T6085</strain>
    </source>
</reference>
<dbReference type="PANTHER" id="PTHR13031:SF0">
    <property type="entry name" value="RIBONUCLEASE P PROTEIN SUBUNIT P30"/>
    <property type="match status" value="1"/>
</dbReference>
<name>A0A2P5A3A5_9HYPO</name>
<evidence type="ECO:0000313" key="5">
    <source>
        <dbReference type="EMBL" id="PON31005.1"/>
    </source>
</evidence>
<dbReference type="PANTHER" id="PTHR13031">
    <property type="entry name" value="RIBONUCLEASE P SUBUNIT P30"/>
    <property type="match status" value="1"/>
</dbReference>
<keyword evidence="3" id="KW-0819">tRNA processing</keyword>
<evidence type="ECO:0000256" key="1">
    <source>
        <dbReference type="ARBA" id="ARBA00004123"/>
    </source>
</evidence>
<accession>A0A2P5A3A5</accession>
<dbReference type="AlphaFoldDB" id="A0A2P5A3A5"/>
<comment type="similarity">
    <text evidence="2">Belongs to the eukaryotic/archaeal RNase P protein component 3 family.</text>
</comment>
<protein>
    <submittedName>
        <fullName evidence="5">Uncharacterized protein</fullName>
    </submittedName>
</protein>
<dbReference type="InterPro" id="IPR016195">
    <property type="entry name" value="Pol/histidinol_Pase-like"/>
</dbReference>
<proteinExistence type="inferred from homology"/>
<evidence type="ECO:0000256" key="2">
    <source>
        <dbReference type="ARBA" id="ARBA00007331"/>
    </source>
</evidence>
<feature type="region of interest" description="Disordered" evidence="4">
    <location>
        <begin position="383"/>
        <end position="434"/>
    </location>
</feature>
<dbReference type="InterPro" id="IPR002738">
    <property type="entry name" value="RNase_P_p30"/>
</dbReference>
<dbReference type="SUPFAM" id="SSF89550">
    <property type="entry name" value="PHP domain-like"/>
    <property type="match status" value="1"/>
</dbReference>
<dbReference type="GO" id="GO:0008033">
    <property type="term" value="P:tRNA processing"/>
    <property type="evidence" value="ECO:0007669"/>
    <property type="project" value="UniProtKB-KW"/>
</dbReference>